<evidence type="ECO:0000313" key="2">
    <source>
        <dbReference type="EMBL" id="KZE81840.1"/>
    </source>
</evidence>
<dbReference type="SUPFAM" id="SSF52777">
    <property type="entry name" value="CoA-dependent acyltransferases"/>
    <property type="match status" value="1"/>
</dbReference>
<organism evidence="2 3">
    <name type="scientific">Myroides marinus</name>
    <dbReference type="NCBI Taxonomy" id="703342"/>
    <lineage>
        <taxon>Bacteria</taxon>
        <taxon>Pseudomonadati</taxon>
        <taxon>Bacteroidota</taxon>
        <taxon>Flavobacteriia</taxon>
        <taxon>Flavobacteriales</taxon>
        <taxon>Flavobacteriaceae</taxon>
        <taxon>Myroides</taxon>
    </lineage>
</organism>
<reference evidence="2 3" key="1">
    <citation type="submission" date="2016-01" db="EMBL/GenBank/DDBJ databases">
        <title>Whole genome sequencing of Myroides marinus L41.</title>
        <authorList>
            <person name="Hong K.W."/>
        </authorList>
    </citation>
    <scope>NUCLEOTIDE SEQUENCE [LARGE SCALE GENOMIC DNA]</scope>
    <source>
        <strain evidence="2 3">L41</strain>
    </source>
</reference>
<dbReference type="InterPro" id="IPR001707">
    <property type="entry name" value="Cmp_AcTrfase"/>
</dbReference>
<dbReference type="Gene3D" id="3.30.559.10">
    <property type="entry name" value="Chloramphenicol acetyltransferase-like domain"/>
    <property type="match status" value="1"/>
</dbReference>
<dbReference type="GO" id="GO:0008811">
    <property type="term" value="F:chloramphenicol O-acetyltransferase activity"/>
    <property type="evidence" value="ECO:0007669"/>
    <property type="project" value="InterPro"/>
</dbReference>
<dbReference type="PANTHER" id="PTHR38474:SF2">
    <property type="entry name" value="CHLORAMPHENICOL ACETYLTRANSFERASE"/>
    <property type="match status" value="1"/>
</dbReference>
<name>A0A163ZIS3_9FLAO</name>
<evidence type="ECO:0000256" key="1">
    <source>
        <dbReference type="PIRSR" id="PIRSR000440-1"/>
    </source>
</evidence>
<dbReference type="EMBL" id="LQNU01000050">
    <property type="protein sequence ID" value="KZE81840.1"/>
    <property type="molecule type" value="Genomic_DNA"/>
</dbReference>
<dbReference type="SMART" id="SM01059">
    <property type="entry name" value="CAT"/>
    <property type="match status" value="1"/>
</dbReference>
<dbReference type="RefSeq" id="WP_038986480.1">
    <property type="nucleotide sequence ID" value="NZ_JWJO01000023.1"/>
</dbReference>
<dbReference type="Pfam" id="PF00302">
    <property type="entry name" value="CAT"/>
    <property type="match status" value="1"/>
</dbReference>
<dbReference type="AlphaFoldDB" id="A0A163ZIS3"/>
<evidence type="ECO:0000313" key="3">
    <source>
        <dbReference type="Proteomes" id="UP000076630"/>
    </source>
</evidence>
<sequence length="220" mass="25788">MDTNAIFTPIDLNTWKRTPYYEYYRNILKTKYTVSIKIDITDIISLYKSKGYKFFPTFLYVIMKALNNSEELRTSIQDGKLGTWNYLTPQFTLFHEDDKTFSDLWSDYSDDFAVFHQNIINDIQQYKDVKGIKVKQGLPANFVPISCVPWISFESISQDTSHDSDFLKPIIRFGKYYTENDKVLIPFSVYVNHAIADGYHTSMFLQDVQNIANNAKNWIL</sequence>
<gene>
    <name evidence="2" type="ORF">AV926_00600</name>
</gene>
<dbReference type="OrthoDB" id="9801766at2"/>
<accession>A0A163ZIS3</accession>
<proteinExistence type="predicted"/>
<feature type="active site" description="Proton acceptor" evidence="1">
    <location>
        <position position="193"/>
    </location>
</feature>
<comment type="caution">
    <text evidence="2">The sequence shown here is derived from an EMBL/GenBank/DDBJ whole genome shotgun (WGS) entry which is preliminary data.</text>
</comment>
<dbReference type="PANTHER" id="PTHR38474">
    <property type="entry name" value="SLR0299 PROTEIN"/>
    <property type="match status" value="1"/>
</dbReference>
<keyword evidence="2" id="KW-0808">Transferase</keyword>
<dbReference type="Proteomes" id="UP000076630">
    <property type="component" value="Unassembled WGS sequence"/>
</dbReference>
<dbReference type="PIRSF" id="PIRSF000440">
    <property type="entry name" value="CAT"/>
    <property type="match status" value="1"/>
</dbReference>
<protein>
    <submittedName>
        <fullName evidence="2">Chloramphenicol acetyltransferase</fullName>
    </submittedName>
</protein>
<keyword evidence="3" id="KW-1185">Reference proteome</keyword>
<dbReference type="InterPro" id="IPR023213">
    <property type="entry name" value="CAT-like_dom_sf"/>
</dbReference>